<dbReference type="EMBL" id="BARU01032723">
    <property type="protein sequence ID" value="GAH74222.1"/>
    <property type="molecule type" value="Genomic_DNA"/>
</dbReference>
<accession>X1HXM2</accession>
<gene>
    <name evidence="1" type="ORF">S03H2_51567</name>
</gene>
<sequence>MSEDIRKAYSDFENTFFNLQASVEARAETLYKENPTACREYLTRYSNETAQRVVNDWWALADYLIVKYNDGYVNVPEGRSAPGYPKEWLDAVGYGKTKIKNK</sequence>
<evidence type="ECO:0000313" key="1">
    <source>
        <dbReference type="EMBL" id="GAH74222.1"/>
    </source>
</evidence>
<protein>
    <submittedName>
        <fullName evidence="1">Uncharacterized protein</fullName>
    </submittedName>
</protein>
<organism evidence="1">
    <name type="scientific">marine sediment metagenome</name>
    <dbReference type="NCBI Taxonomy" id="412755"/>
    <lineage>
        <taxon>unclassified sequences</taxon>
        <taxon>metagenomes</taxon>
        <taxon>ecological metagenomes</taxon>
    </lineage>
</organism>
<dbReference type="AlphaFoldDB" id="X1HXM2"/>
<reference evidence="1" key="1">
    <citation type="journal article" date="2014" name="Front. Microbiol.">
        <title>High frequency of phylogenetically diverse reductive dehalogenase-homologous genes in deep subseafloor sedimentary metagenomes.</title>
        <authorList>
            <person name="Kawai M."/>
            <person name="Futagami T."/>
            <person name="Toyoda A."/>
            <person name="Takaki Y."/>
            <person name="Nishi S."/>
            <person name="Hori S."/>
            <person name="Arai W."/>
            <person name="Tsubouchi T."/>
            <person name="Morono Y."/>
            <person name="Uchiyama I."/>
            <person name="Ito T."/>
            <person name="Fujiyama A."/>
            <person name="Inagaki F."/>
            <person name="Takami H."/>
        </authorList>
    </citation>
    <scope>NUCLEOTIDE SEQUENCE</scope>
    <source>
        <strain evidence="1">Expedition CK06-06</strain>
    </source>
</reference>
<name>X1HXM2_9ZZZZ</name>
<comment type="caution">
    <text evidence="1">The sequence shown here is derived from an EMBL/GenBank/DDBJ whole genome shotgun (WGS) entry which is preliminary data.</text>
</comment>
<proteinExistence type="predicted"/>